<evidence type="ECO:0000313" key="3">
    <source>
        <dbReference type="Proteomes" id="UP000320176"/>
    </source>
</evidence>
<feature type="domain" description="TIR" evidence="1">
    <location>
        <begin position="5"/>
        <end position="116"/>
    </location>
</feature>
<evidence type="ECO:0000313" key="2">
    <source>
        <dbReference type="EMBL" id="TWU06480.1"/>
    </source>
</evidence>
<dbReference type="Proteomes" id="UP000320176">
    <property type="component" value="Unassembled WGS sequence"/>
</dbReference>
<dbReference type="AlphaFoldDB" id="A0A5C6B3K4"/>
<evidence type="ECO:0000259" key="1">
    <source>
        <dbReference type="Pfam" id="PF13676"/>
    </source>
</evidence>
<dbReference type="GO" id="GO:0007165">
    <property type="term" value="P:signal transduction"/>
    <property type="evidence" value="ECO:0007669"/>
    <property type="project" value="InterPro"/>
</dbReference>
<name>A0A5C6B3K4_9BACT</name>
<dbReference type="RefSeq" id="WP_146519555.1">
    <property type="nucleotide sequence ID" value="NZ_CP151726.1"/>
</dbReference>
<organism evidence="2 3">
    <name type="scientific">Stieleria varia</name>
    <dbReference type="NCBI Taxonomy" id="2528005"/>
    <lineage>
        <taxon>Bacteria</taxon>
        <taxon>Pseudomonadati</taxon>
        <taxon>Planctomycetota</taxon>
        <taxon>Planctomycetia</taxon>
        <taxon>Pirellulales</taxon>
        <taxon>Pirellulaceae</taxon>
        <taxon>Stieleria</taxon>
    </lineage>
</organism>
<comment type="caution">
    <text evidence="2">The sequence shown here is derived from an EMBL/GenBank/DDBJ whole genome shotgun (WGS) entry which is preliminary data.</text>
</comment>
<reference evidence="2 3" key="1">
    <citation type="submission" date="2019-02" db="EMBL/GenBank/DDBJ databases">
        <title>Deep-cultivation of Planctomycetes and their phenomic and genomic characterization uncovers novel biology.</title>
        <authorList>
            <person name="Wiegand S."/>
            <person name="Jogler M."/>
            <person name="Boedeker C."/>
            <person name="Pinto D."/>
            <person name="Vollmers J."/>
            <person name="Rivas-Marin E."/>
            <person name="Kohn T."/>
            <person name="Peeters S.H."/>
            <person name="Heuer A."/>
            <person name="Rast P."/>
            <person name="Oberbeckmann S."/>
            <person name="Bunk B."/>
            <person name="Jeske O."/>
            <person name="Meyerdierks A."/>
            <person name="Storesund J.E."/>
            <person name="Kallscheuer N."/>
            <person name="Luecker S."/>
            <person name="Lage O.M."/>
            <person name="Pohl T."/>
            <person name="Merkel B.J."/>
            <person name="Hornburger P."/>
            <person name="Mueller R.-W."/>
            <person name="Bruemmer F."/>
            <person name="Labrenz M."/>
            <person name="Spormann A.M."/>
            <person name="Op Den Camp H."/>
            <person name="Overmann J."/>
            <person name="Amann R."/>
            <person name="Jetten M.S.M."/>
            <person name="Mascher T."/>
            <person name="Medema M.H."/>
            <person name="Devos D.P."/>
            <person name="Kaster A.-K."/>
            <person name="Ovreas L."/>
            <person name="Rohde M."/>
            <person name="Galperin M.Y."/>
            <person name="Jogler C."/>
        </authorList>
    </citation>
    <scope>NUCLEOTIDE SEQUENCE [LARGE SCALE GENOMIC DNA]</scope>
    <source>
        <strain evidence="2 3">Pla52n</strain>
    </source>
</reference>
<protein>
    <recommendedName>
        <fullName evidence="1">TIR domain-containing protein</fullName>
    </recommendedName>
</protein>
<dbReference type="OrthoDB" id="8242454at2"/>
<dbReference type="EMBL" id="SJPN01000002">
    <property type="protein sequence ID" value="TWU06480.1"/>
    <property type="molecule type" value="Genomic_DNA"/>
</dbReference>
<dbReference type="SUPFAM" id="SSF52200">
    <property type="entry name" value="Toll/Interleukin receptor TIR domain"/>
    <property type="match status" value="1"/>
</dbReference>
<dbReference type="Pfam" id="PF13676">
    <property type="entry name" value="TIR_2"/>
    <property type="match status" value="1"/>
</dbReference>
<gene>
    <name evidence="2" type="ORF">Pla52n_22010</name>
</gene>
<dbReference type="Gene3D" id="3.40.50.10140">
    <property type="entry name" value="Toll/interleukin-1 receptor homology (TIR) domain"/>
    <property type="match status" value="1"/>
</dbReference>
<dbReference type="InterPro" id="IPR000157">
    <property type="entry name" value="TIR_dom"/>
</dbReference>
<proteinExistence type="predicted"/>
<sequence>MKPKIFISHSAKSTDVQGFLSAIHQELLGAEFDVRLDIDGLDLGDGWRHKLFQWMDEVHGAVLLLSHSALESKFVPIELSILSFRHLREQNFPLLPVLVGNVQPEELDQGTIGDLRLREIQCLVATDPQETARQLVAHLQRQCNRVGRLRTPMEVLEDDVVKLLSRAGFERLEIEEAAWQICDQGWTASSSEQQIFRSFARELFRMDYEQACDALLALGKGTTAHDAKRCLLEILDLITPFWVLESAASKLAQLAMGQYSERTFTLCCAEPWTAHSYVSRSSMKPLGAGWHVCELMPPESEDPLEWIMNQLAASLTPAAGPARQTQTRDVKRRLERKDSRREPVFLLFPPNWVLSPNLLRRLQEELPTLTILVTGPERQLEILHPLAHQLDFPGEDRELAACDAYDDTKDDLARVLV</sequence>
<keyword evidence="3" id="KW-1185">Reference proteome</keyword>
<dbReference type="InterPro" id="IPR035897">
    <property type="entry name" value="Toll_tir_struct_dom_sf"/>
</dbReference>
<accession>A0A5C6B3K4</accession>